<dbReference type="AlphaFoldDB" id="A0A6P1W7X8"/>
<dbReference type="KEGG" id="senf:GJR95_36350"/>
<organism evidence="2 3">
    <name type="scientific">Spirosoma endbachense</name>
    <dbReference type="NCBI Taxonomy" id="2666025"/>
    <lineage>
        <taxon>Bacteria</taxon>
        <taxon>Pseudomonadati</taxon>
        <taxon>Bacteroidota</taxon>
        <taxon>Cytophagia</taxon>
        <taxon>Cytophagales</taxon>
        <taxon>Cytophagaceae</taxon>
        <taxon>Spirosoma</taxon>
    </lineage>
</organism>
<gene>
    <name evidence="2" type="ORF">GJR95_36350</name>
</gene>
<keyword evidence="1" id="KW-0812">Transmembrane</keyword>
<evidence type="ECO:0000313" key="3">
    <source>
        <dbReference type="Proteomes" id="UP000464577"/>
    </source>
</evidence>
<keyword evidence="1" id="KW-0472">Membrane</keyword>
<sequence length="78" mass="8813">MKQKIAFALIMGFITTGSISFTLVSLNIGFTKAFLGNWFRSWLIAYVVVVPVIVLFGSWVQALIAYLFKEKPLVPRED</sequence>
<protein>
    <submittedName>
        <fullName evidence="2">DUF2798 domain-containing protein</fullName>
    </submittedName>
</protein>
<dbReference type="InterPro" id="IPR021529">
    <property type="entry name" value="DUF2798"/>
</dbReference>
<evidence type="ECO:0000313" key="2">
    <source>
        <dbReference type="EMBL" id="QHW00158.1"/>
    </source>
</evidence>
<keyword evidence="3" id="KW-1185">Reference proteome</keyword>
<feature type="transmembrane region" description="Helical" evidence="1">
    <location>
        <begin position="7"/>
        <end position="30"/>
    </location>
</feature>
<dbReference type="EMBL" id="CP045997">
    <property type="protein sequence ID" value="QHW00158.1"/>
    <property type="molecule type" value="Genomic_DNA"/>
</dbReference>
<dbReference type="RefSeq" id="WP_162390548.1">
    <property type="nucleotide sequence ID" value="NZ_CP045997.1"/>
</dbReference>
<accession>A0A6P1W7X8</accession>
<keyword evidence="1" id="KW-1133">Transmembrane helix</keyword>
<feature type="transmembrane region" description="Helical" evidence="1">
    <location>
        <begin position="42"/>
        <end position="68"/>
    </location>
</feature>
<proteinExistence type="predicted"/>
<name>A0A6P1W7X8_9BACT</name>
<dbReference type="Pfam" id="PF11391">
    <property type="entry name" value="DUF2798"/>
    <property type="match status" value="1"/>
</dbReference>
<evidence type="ECO:0000256" key="1">
    <source>
        <dbReference type="SAM" id="Phobius"/>
    </source>
</evidence>
<dbReference type="Proteomes" id="UP000464577">
    <property type="component" value="Chromosome"/>
</dbReference>
<reference evidence="2 3" key="1">
    <citation type="submission" date="2019-11" db="EMBL/GenBank/DDBJ databases">
        <title>Spirosoma endbachense sp. nov., isolated from a natural salt meadow.</title>
        <authorList>
            <person name="Rojas J."/>
            <person name="Ambika Manirajan B."/>
            <person name="Ratering S."/>
            <person name="Suarez C."/>
            <person name="Geissler-Plaum R."/>
            <person name="Schnell S."/>
        </authorList>
    </citation>
    <scope>NUCLEOTIDE SEQUENCE [LARGE SCALE GENOMIC DNA]</scope>
    <source>
        <strain evidence="2 3">I-24</strain>
    </source>
</reference>